<dbReference type="Gene3D" id="3.30.40.10">
    <property type="entry name" value="Zinc/RING finger domain, C3HC4 (zinc finger)"/>
    <property type="match status" value="1"/>
</dbReference>
<dbReference type="SUPFAM" id="SSF57903">
    <property type="entry name" value="FYVE/PHD zinc finger"/>
    <property type="match status" value="1"/>
</dbReference>
<evidence type="ECO:0000313" key="2">
    <source>
        <dbReference type="Proteomes" id="UP000613177"/>
    </source>
</evidence>
<sequence>MLTPTQSTHAFQRRSSIRRGTIASISKDVRVKDFVEIIKKQKALHQQERNTETDSVLLKRRHSMMNMNKSIYNKPQQQQKHQDHRTRTLSNNDLKGTVDTFPWQQSSLLHNVEQREQIIKNLNSSMTSYSAQIKELSNRCYNNNNEEEYKLKIENCKSLVAQQELLLNQLYYQNNSSSAADIVPKTAPTPPLEKNSSSTFIKSICNDLYKGFKSTTTGITIKQKQDKNEADTIISVQGVCTTIERSLIPDTLLVSNSPDQANTTVYQHHYSLDITHSDRQTKFKLLLQDQWQKDVKVNTCSFKHCNTLFNWFQRKHHCRA</sequence>
<accession>A0A8H7VYA0</accession>
<evidence type="ECO:0000313" key="1">
    <source>
        <dbReference type="EMBL" id="KAG2237770.1"/>
    </source>
</evidence>
<dbReference type="InterPro" id="IPR013083">
    <property type="entry name" value="Znf_RING/FYVE/PHD"/>
</dbReference>
<organism evidence="1 2">
    <name type="scientific">Thamnidium elegans</name>
    <dbReference type="NCBI Taxonomy" id="101142"/>
    <lineage>
        <taxon>Eukaryota</taxon>
        <taxon>Fungi</taxon>
        <taxon>Fungi incertae sedis</taxon>
        <taxon>Mucoromycota</taxon>
        <taxon>Mucoromycotina</taxon>
        <taxon>Mucoromycetes</taxon>
        <taxon>Mucorales</taxon>
        <taxon>Mucorineae</taxon>
        <taxon>Mucoraceae</taxon>
        <taxon>Thamnidium</taxon>
    </lineage>
</organism>
<name>A0A8H7VYA0_9FUNG</name>
<comment type="caution">
    <text evidence="1">The sequence shown here is derived from an EMBL/GenBank/DDBJ whole genome shotgun (WGS) entry which is preliminary data.</text>
</comment>
<proteinExistence type="predicted"/>
<reference evidence="1" key="1">
    <citation type="submission" date="2021-01" db="EMBL/GenBank/DDBJ databases">
        <title>Metabolic potential, ecology and presence of endohyphal bacteria is reflected in genomic diversity of Mucoromycotina.</title>
        <authorList>
            <person name="Muszewska A."/>
            <person name="Okrasinska A."/>
            <person name="Steczkiewicz K."/>
            <person name="Drgas O."/>
            <person name="Orlowska M."/>
            <person name="Perlinska-Lenart U."/>
            <person name="Aleksandrzak-Piekarczyk T."/>
            <person name="Szatraj K."/>
            <person name="Zielenkiewicz U."/>
            <person name="Pilsyk S."/>
            <person name="Malc E."/>
            <person name="Mieczkowski P."/>
            <person name="Kruszewska J.S."/>
            <person name="Biernat P."/>
            <person name="Pawlowska J."/>
        </authorList>
    </citation>
    <scope>NUCLEOTIDE SEQUENCE</scope>
    <source>
        <strain evidence="1">WA0000018081</strain>
    </source>
</reference>
<dbReference type="InterPro" id="IPR011011">
    <property type="entry name" value="Znf_FYVE_PHD"/>
</dbReference>
<dbReference type="EMBL" id="JAEPRE010000003">
    <property type="protein sequence ID" value="KAG2237770.1"/>
    <property type="molecule type" value="Genomic_DNA"/>
</dbReference>
<dbReference type="AlphaFoldDB" id="A0A8H7VYA0"/>
<gene>
    <name evidence="1" type="ORF">INT48_009709</name>
</gene>
<protein>
    <submittedName>
        <fullName evidence="1">Uncharacterized protein</fullName>
    </submittedName>
</protein>
<dbReference type="Proteomes" id="UP000613177">
    <property type="component" value="Unassembled WGS sequence"/>
</dbReference>
<keyword evidence="2" id="KW-1185">Reference proteome</keyword>